<dbReference type="CDD" id="cd04476">
    <property type="entry name" value="RPA1_DBD_C"/>
    <property type="match status" value="1"/>
</dbReference>
<feature type="domain" description="Replication protein A 70 kDa DNA-binding subunit B/D first OB fold" evidence="1">
    <location>
        <begin position="3"/>
        <end position="63"/>
    </location>
</feature>
<protein>
    <recommendedName>
        <fullName evidence="1">Replication protein A 70 kDa DNA-binding subunit B/D first OB fold domain-containing protein</fullName>
    </recommendedName>
</protein>
<organism evidence="2 3">
    <name type="scientific">Brassica napus</name>
    <name type="common">Rape</name>
    <dbReference type="NCBI Taxonomy" id="3708"/>
    <lineage>
        <taxon>Eukaryota</taxon>
        <taxon>Viridiplantae</taxon>
        <taxon>Streptophyta</taxon>
        <taxon>Embryophyta</taxon>
        <taxon>Tracheophyta</taxon>
        <taxon>Spermatophyta</taxon>
        <taxon>Magnoliopsida</taxon>
        <taxon>eudicotyledons</taxon>
        <taxon>Gunneridae</taxon>
        <taxon>Pentapetalae</taxon>
        <taxon>rosids</taxon>
        <taxon>malvids</taxon>
        <taxon>Brassicales</taxon>
        <taxon>Brassicaceae</taxon>
        <taxon>Brassiceae</taxon>
        <taxon>Brassica</taxon>
    </lineage>
</organism>
<dbReference type="EMBL" id="JAGKQM010000018">
    <property type="protein sequence ID" value="KAH0864604.1"/>
    <property type="molecule type" value="Genomic_DNA"/>
</dbReference>
<name>A0ABQ7Y8W4_BRANA</name>
<dbReference type="SUPFAM" id="SSF50249">
    <property type="entry name" value="Nucleic acid-binding proteins"/>
    <property type="match status" value="3"/>
</dbReference>
<reference evidence="2 3" key="1">
    <citation type="submission" date="2021-05" db="EMBL/GenBank/DDBJ databases">
        <title>Genome Assembly of Synthetic Allotetraploid Brassica napus Reveals Homoeologous Exchanges between Subgenomes.</title>
        <authorList>
            <person name="Davis J.T."/>
        </authorList>
    </citation>
    <scope>NUCLEOTIDE SEQUENCE [LARGE SCALE GENOMIC DNA]</scope>
    <source>
        <strain evidence="3">cv. Da-Ae</strain>
        <tissue evidence="2">Seedling</tissue>
    </source>
</reference>
<dbReference type="InterPro" id="IPR003871">
    <property type="entry name" value="RFA1B/D_OB_1st"/>
</dbReference>
<dbReference type="Pfam" id="PF02721">
    <property type="entry name" value="DUF223"/>
    <property type="match status" value="1"/>
</dbReference>
<dbReference type="PANTHER" id="PTHR47165:SF4">
    <property type="entry name" value="OS03G0429900 PROTEIN"/>
    <property type="match status" value="1"/>
</dbReference>
<evidence type="ECO:0000313" key="2">
    <source>
        <dbReference type="EMBL" id="KAH0864604.1"/>
    </source>
</evidence>
<dbReference type="InterPro" id="IPR047192">
    <property type="entry name" value="Euk_RPA1_DBD_C"/>
</dbReference>
<dbReference type="Gene3D" id="2.40.50.140">
    <property type="entry name" value="Nucleic acid-binding proteins"/>
    <property type="match status" value="2"/>
</dbReference>
<comment type="caution">
    <text evidence="2">The sequence shown here is derived from an EMBL/GenBank/DDBJ whole genome shotgun (WGS) entry which is preliminary data.</text>
</comment>
<dbReference type="InterPro" id="IPR012340">
    <property type="entry name" value="NA-bd_OB-fold"/>
</dbReference>
<accession>A0ABQ7Y8W4</accession>
<dbReference type="Proteomes" id="UP000824890">
    <property type="component" value="Unassembled WGS sequence"/>
</dbReference>
<keyword evidence="3" id="KW-1185">Reference proteome</keyword>
<dbReference type="CDD" id="cd04481">
    <property type="entry name" value="RPA1_DBD_B_like"/>
    <property type="match status" value="1"/>
</dbReference>
<sequence length="567" mass="64584">MTSGDKIQATCKRAYLVSLGSKCVVGEWKKISNFSVTDAKGHYRTTKHSKKITFINLTKISDCNYHNKDMFLSLMYFEKVLSGNENTSFLIACCIWGKFAEMLEPYSEEAQMGVVVCLIKFAKIYRIVQGILQVSNRLLSIQQFKKLTIGKKRKLSIFDDIGITKFLLLDVIGNMILDESATKILNGCQNPSQLQPIVIATTREIMWCWRMETSGLNRHTSHVFKMEFVKQTLITDANLACHNMSLDLQDFANIINGLSDPCFLIDVYITNIFAYQILRLGGLNNVQGARKEMTKLEFTLRDINDMRLQCCITGKLAEILTREGKQPDIGDVCLIRFAKIGSYNAIVIVKLRELCVSSNAFNSTLLLINPDIKEAQALKQMRFPFRTIQEMKRCYKDRNCRVICSVYAIDTVSGWYYLACVVCHNKSISFDEKYVLIWWCEFCQCGVTKVSAMYKLDLLVQDQTGKSKFTLQDSVATSIVEVREMLPPELVEIVGKTYGFGISVDENKTSSEVEKFSAMKVWSLNDIMLKRIKSLHHDSTYSRKNQCTNVIKTDKLHNDEGEDTKSG</sequence>
<gene>
    <name evidence="2" type="ORF">HID58_081815</name>
</gene>
<evidence type="ECO:0000313" key="3">
    <source>
        <dbReference type="Proteomes" id="UP000824890"/>
    </source>
</evidence>
<dbReference type="PANTHER" id="PTHR47165">
    <property type="entry name" value="OS03G0429900 PROTEIN"/>
    <property type="match status" value="1"/>
</dbReference>
<proteinExistence type="predicted"/>
<evidence type="ECO:0000259" key="1">
    <source>
        <dbReference type="Pfam" id="PF02721"/>
    </source>
</evidence>